<proteinExistence type="predicted"/>
<sequence length="223" mass="24213">MHLDQGGHAEFGRQLMEPAELLVIEGCHDQQNEICAVGTRFVDLVRLDGEVLAQDRLIDPPAHQIQIGQRAAEATLLGQDRDRRRTTPGIGEREFCRVGDLGECPLGRAGSFDLADDRQLRCTKCRHRIADCRCGLDLRDHLIERGPRLTVRQVVADAGDDLVEHGAHASSCSRSSTLPALTDRVSCLPARETAPSTAAALFWVSRSSLSGTESATIPAPACT</sequence>
<protein>
    <submittedName>
        <fullName evidence="1">Uncharacterized protein</fullName>
    </submittedName>
</protein>
<reference evidence="1" key="1">
    <citation type="submission" date="2019-08" db="EMBL/GenBank/DDBJ databases">
        <authorList>
            <person name="Kucharzyk K."/>
            <person name="Murdoch R.W."/>
            <person name="Higgins S."/>
            <person name="Loffler F."/>
        </authorList>
    </citation>
    <scope>NUCLEOTIDE SEQUENCE</scope>
</reference>
<accession>A0A645BCK9</accession>
<comment type="caution">
    <text evidence="1">The sequence shown here is derived from an EMBL/GenBank/DDBJ whole genome shotgun (WGS) entry which is preliminary data.</text>
</comment>
<name>A0A645BCK9_9ZZZZ</name>
<evidence type="ECO:0000313" key="1">
    <source>
        <dbReference type="EMBL" id="MPM62381.1"/>
    </source>
</evidence>
<organism evidence="1">
    <name type="scientific">bioreactor metagenome</name>
    <dbReference type="NCBI Taxonomy" id="1076179"/>
    <lineage>
        <taxon>unclassified sequences</taxon>
        <taxon>metagenomes</taxon>
        <taxon>ecological metagenomes</taxon>
    </lineage>
</organism>
<dbReference type="AlphaFoldDB" id="A0A645BCK9"/>
<gene>
    <name evidence="1" type="ORF">SDC9_109252</name>
</gene>
<dbReference type="EMBL" id="VSSQ01018835">
    <property type="protein sequence ID" value="MPM62381.1"/>
    <property type="molecule type" value="Genomic_DNA"/>
</dbReference>